<dbReference type="Proteomes" id="UP000193553">
    <property type="component" value="Unassembled WGS sequence"/>
</dbReference>
<dbReference type="PANTHER" id="PTHR44591">
    <property type="entry name" value="STRESS RESPONSE REGULATOR PROTEIN 1"/>
    <property type="match status" value="1"/>
</dbReference>
<reference evidence="6 7" key="1">
    <citation type="submission" date="2017-03" db="EMBL/GenBank/DDBJ databases">
        <title>Whole genome sequences of fourteen strains of Bradyrhizobium canariense and one strain of Bradyrhizobium japonicum isolated from Lupinus (Papilionoideae: Genisteae) species in Algeria.</title>
        <authorList>
            <person name="Crovadore J."/>
            <person name="Chekireb D."/>
            <person name="Brachmann A."/>
            <person name="Chablais R."/>
            <person name="Cochard B."/>
            <person name="Lefort F."/>
        </authorList>
    </citation>
    <scope>NUCLEOTIDE SEQUENCE [LARGE SCALE GENOMIC DNA]</scope>
    <source>
        <strain evidence="4 6">UBMA195</strain>
        <strain evidence="5 7">UBMAN05</strain>
    </source>
</reference>
<comment type="caution">
    <text evidence="4">The sequence shown here is derived from an EMBL/GenBank/DDBJ whole genome shotgun (WGS) entry which is preliminary data.</text>
</comment>
<dbReference type="PROSITE" id="PS50110">
    <property type="entry name" value="RESPONSE_REGULATORY"/>
    <property type="match status" value="1"/>
</dbReference>
<feature type="modified residue" description="4-aspartylphosphate" evidence="2">
    <location>
        <position position="55"/>
    </location>
</feature>
<evidence type="ECO:0000256" key="2">
    <source>
        <dbReference type="PROSITE-ProRule" id="PRU00169"/>
    </source>
</evidence>
<evidence type="ECO:0000256" key="1">
    <source>
        <dbReference type="ARBA" id="ARBA00022553"/>
    </source>
</evidence>
<dbReference type="Gene3D" id="3.40.50.2300">
    <property type="match status" value="1"/>
</dbReference>
<evidence type="ECO:0000259" key="3">
    <source>
        <dbReference type="PROSITE" id="PS50110"/>
    </source>
</evidence>
<protein>
    <submittedName>
        <fullName evidence="4">Response regulator</fullName>
    </submittedName>
</protein>
<keyword evidence="7" id="KW-1185">Reference proteome</keyword>
<dbReference type="SMART" id="SM00448">
    <property type="entry name" value="REC"/>
    <property type="match status" value="1"/>
</dbReference>
<dbReference type="EMBL" id="NAFI01000187">
    <property type="protein sequence ID" value="OSJ03171.1"/>
    <property type="molecule type" value="Genomic_DNA"/>
</dbReference>
<feature type="domain" description="Response regulatory" evidence="3">
    <location>
        <begin position="6"/>
        <end position="120"/>
    </location>
</feature>
<organism evidence="4 6">
    <name type="scientific">Bradyrhizobium canariense</name>
    <dbReference type="NCBI Taxonomy" id="255045"/>
    <lineage>
        <taxon>Bacteria</taxon>
        <taxon>Pseudomonadati</taxon>
        <taxon>Pseudomonadota</taxon>
        <taxon>Alphaproteobacteria</taxon>
        <taxon>Hyphomicrobiales</taxon>
        <taxon>Nitrobacteraceae</taxon>
        <taxon>Bradyrhizobium</taxon>
    </lineage>
</organism>
<accession>A0A1X3FG55</accession>
<proteinExistence type="predicted"/>
<dbReference type="SUPFAM" id="SSF52172">
    <property type="entry name" value="CheY-like"/>
    <property type="match status" value="1"/>
</dbReference>
<sequence length="124" mass="13245">MFARRSIYVVDDDSSMRRSMERLLRNHGFTAVVFASAAALLRHGRLEDAGCLVLDINLNGESGIALRRKLANDGATVPVIYITGNDSQANQVAAIESGCAAYLSKPFAASELIATVERACAKSA</sequence>
<evidence type="ECO:0000313" key="7">
    <source>
        <dbReference type="Proteomes" id="UP000193884"/>
    </source>
</evidence>
<dbReference type="PANTHER" id="PTHR44591:SF21">
    <property type="entry name" value="TWO-COMPONENT RESPONSE REGULATOR"/>
    <property type="match status" value="1"/>
</dbReference>
<dbReference type="AlphaFoldDB" id="A0A1X3FG55"/>
<dbReference type="InterPro" id="IPR050595">
    <property type="entry name" value="Bact_response_regulator"/>
</dbReference>
<dbReference type="OrthoDB" id="9782655at2"/>
<dbReference type="EMBL" id="NAFK01000119">
    <property type="protein sequence ID" value="OSJ34762.1"/>
    <property type="molecule type" value="Genomic_DNA"/>
</dbReference>
<dbReference type="InterPro" id="IPR011006">
    <property type="entry name" value="CheY-like_superfamily"/>
</dbReference>
<evidence type="ECO:0000313" key="6">
    <source>
        <dbReference type="Proteomes" id="UP000193553"/>
    </source>
</evidence>
<dbReference type="GO" id="GO:0000160">
    <property type="term" value="P:phosphorelay signal transduction system"/>
    <property type="evidence" value="ECO:0007669"/>
    <property type="project" value="InterPro"/>
</dbReference>
<evidence type="ECO:0000313" key="4">
    <source>
        <dbReference type="EMBL" id="OSJ03171.1"/>
    </source>
</evidence>
<dbReference type="Pfam" id="PF00072">
    <property type="entry name" value="Response_reg"/>
    <property type="match status" value="1"/>
</dbReference>
<dbReference type="RefSeq" id="WP_085351224.1">
    <property type="nucleotide sequence ID" value="NZ_NAEX01000179.1"/>
</dbReference>
<name>A0A1X3FG55_9BRAD</name>
<gene>
    <name evidence="5" type="ORF">BST63_03085</name>
    <name evidence="4" type="ORF">BSZ18_31985</name>
</gene>
<evidence type="ECO:0000313" key="5">
    <source>
        <dbReference type="EMBL" id="OSJ34762.1"/>
    </source>
</evidence>
<dbReference type="Proteomes" id="UP000193884">
    <property type="component" value="Unassembled WGS sequence"/>
</dbReference>
<keyword evidence="1 2" id="KW-0597">Phosphoprotein</keyword>
<dbReference type="InterPro" id="IPR001789">
    <property type="entry name" value="Sig_transdc_resp-reg_receiver"/>
</dbReference>